<keyword evidence="6" id="KW-0808">Transferase</keyword>
<evidence type="ECO:0000256" key="3">
    <source>
        <dbReference type="ARBA" id="ARBA00006462"/>
    </source>
</evidence>
<sequence length="498" mass="56272">MGDIQWSALELLLEDCDENIDVHSFGMVLTELDTREVLFAAEMVAMPRAEEMMKLLTGVVRPAMSAESFRCASARSSTSIWNMTFPCAPRVAATCRVGYMAGLFEVQGTAMSSSVHKDLRVSPDTMTFIVYSSMWEEGNYPARMEAIENTWASHLPRWFAVQTKTPSFHISSSSKRHSKRTLLVPPARDMDTPIKFALETVYNDQHQYNWIYLAADSSYVLPSNLVHLVQGLDPSEPHYLGHPLQLPTSGPYSWATLDHLIFNSMAGILLSRAAVDLYLEALRLGCKSRCVECGEDLTIAFCLREQGVEAVDTRDPVHFGHTFHIFQPGSVVGNPRINGSYDYTPDNCDWFQLYSLWPIHMNLECCGSYTAMFQYVNADEIYAIHSLLMDVKPHVPTSSQDITDTQLVELILEHGKEIDELFPSYVHPTYWKVRQLLLHQVRLFRMGQRDEENDGAAVVQVRPIQDDAKASAGSHVVLHQEARERRGKVVEAKTRTTM</sequence>
<evidence type="ECO:0000256" key="1">
    <source>
        <dbReference type="ARBA" id="ARBA00004606"/>
    </source>
</evidence>
<dbReference type="EC" id="2.4.1.122" evidence="4"/>
<name>A0A397B532_APHAT</name>
<keyword evidence="10" id="KW-1133">Transmembrane helix</keyword>
<dbReference type="Proteomes" id="UP000265427">
    <property type="component" value="Unassembled WGS sequence"/>
</dbReference>
<evidence type="ECO:0000256" key="2">
    <source>
        <dbReference type="ARBA" id="ARBA00004922"/>
    </source>
</evidence>
<evidence type="ECO:0000256" key="7">
    <source>
        <dbReference type="ARBA" id="ARBA00022692"/>
    </source>
</evidence>
<accession>A0A397B532</accession>
<evidence type="ECO:0000313" key="14">
    <source>
        <dbReference type="Proteomes" id="UP000265427"/>
    </source>
</evidence>
<keyword evidence="5" id="KW-0328">Glycosyltransferase</keyword>
<dbReference type="PANTHER" id="PTHR23033">
    <property type="entry name" value="BETA1,3-GALACTOSYLTRANSFERASE"/>
    <property type="match status" value="1"/>
</dbReference>
<dbReference type="GO" id="GO:0000166">
    <property type="term" value="F:nucleotide binding"/>
    <property type="evidence" value="ECO:0007669"/>
    <property type="project" value="UniProtKB-KW"/>
</dbReference>
<evidence type="ECO:0000256" key="6">
    <source>
        <dbReference type="ARBA" id="ARBA00022679"/>
    </source>
</evidence>
<dbReference type="InterPro" id="IPR026050">
    <property type="entry name" value="C1GALT1/C1GALT1_chp1"/>
</dbReference>
<protein>
    <recommendedName>
        <fullName evidence="4">N-acetylgalactosaminide beta-1,3-galactosyltransferase</fullName>
        <ecNumber evidence="4">2.4.1.122</ecNumber>
    </recommendedName>
</protein>
<comment type="subcellular location">
    <subcellularLocation>
        <location evidence="1">Membrane</location>
        <topology evidence="1">Single-pass type II membrane protein</topology>
    </subcellularLocation>
</comment>
<keyword evidence="7" id="KW-0812">Transmembrane</keyword>
<evidence type="ECO:0000259" key="12">
    <source>
        <dbReference type="Pfam" id="PF02434"/>
    </source>
</evidence>
<dbReference type="VEuPathDB" id="FungiDB:H257_12442"/>
<evidence type="ECO:0000256" key="11">
    <source>
        <dbReference type="ARBA" id="ARBA00023136"/>
    </source>
</evidence>
<evidence type="ECO:0000256" key="5">
    <source>
        <dbReference type="ARBA" id="ARBA00022676"/>
    </source>
</evidence>
<dbReference type="Pfam" id="PF02434">
    <property type="entry name" value="Fringe"/>
    <property type="match status" value="1"/>
</dbReference>
<keyword evidence="9" id="KW-0735">Signal-anchor</keyword>
<dbReference type="VEuPathDB" id="FungiDB:H257_12443"/>
<keyword evidence="8" id="KW-0547">Nucleotide-binding</keyword>
<dbReference type="InterPro" id="IPR003378">
    <property type="entry name" value="Fringe-like_glycosylTrfase"/>
</dbReference>
<dbReference type="Gene3D" id="3.90.550.50">
    <property type="match status" value="1"/>
</dbReference>
<dbReference type="GO" id="GO:0016263">
    <property type="term" value="F:glycoprotein-N-acetylgalactosamine 3-beta-galactosyltransferase activity"/>
    <property type="evidence" value="ECO:0007669"/>
    <property type="project" value="UniProtKB-EC"/>
</dbReference>
<comment type="similarity">
    <text evidence="3">Belongs to the glycosyltransferase 31 family. Beta3-Gal-T subfamily.</text>
</comment>
<dbReference type="PANTHER" id="PTHR23033:SF14">
    <property type="entry name" value="GLYCOPROTEIN-N-ACETYLGALACTOSAMINE 3-BETA-GALACTOSYLTRANSFERASE 1-RELATED"/>
    <property type="match status" value="1"/>
</dbReference>
<dbReference type="GO" id="GO:0016020">
    <property type="term" value="C:membrane"/>
    <property type="evidence" value="ECO:0007669"/>
    <property type="project" value="UniProtKB-SubCell"/>
</dbReference>
<dbReference type="AlphaFoldDB" id="A0A397B532"/>
<evidence type="ECO:0000256" key="9">
    <source>
        <dbReference type="ARBA" id="ARBA00022968"/>
    </source>
</evidence>
<keyword evidence="11" id="KW-0472">Membrane</keyword>
<comment type="pathway">
    <text evidence="2">Protein modification; protein glycosylation.</text>
</comment>
<dbReference type="EMBL" id="QUSZ01004597">
    <property type="protein sequence ID" value="RHY13562.1"/>
    <property type="molecule type" value="Genomic_DNA"/>
</dbReference>
<comment type="caution">
    <text evidence="13">The sequence shown here is derived from an EMBL/GenBank/DDBJ whole genome shotgun (WGS) entry which is preliminary data.</text>
</comment>
<reference evidence="13 14" key="1">
    <citation type="submission" date="2018-08" db="EMBL/GenBank/DDBJ databases">
        <title>Aphanomyces genome sequencing and annotation.</title>
        <authorList>
            <person name="Minardi D."/>
            <person name="Oidtmann B."/>
            <person name="Van Der Giezen M."/>
            <person name="Studholme D.J."/>
        </authorList>
    </citation>
    <scope>NUCLEOTIDE SEQUENCE [LARGE SCALE GENOMIC DNA]</scope>
    <source>
        <strain evidence="13 14">Kv</strain>
    </source>
</reference>
<evidence type="ECO:0000256" key="4">
    <source>
        <dbReference type="ARBA" id="ARBA00012557"/>
    </source>
</evidence>
<evidence type="ECO:0000313" key="13">
    <source>
        <dbReference type="EMBL" id="RHY13562.1"/>
    </source>
</evidence>
<organism evidence="13 14">
    <name type="scientific">Aphanomyces astaci</name>
    <name type="common">Crayfish plague agent</name>
    <dbReference type="NCBI Taxonomy" id="112090"/>
    <lineage>
        <taxon>Eukaryota</taxon>
        <taxon>Sar</taxon>
        <taxon>Stramenopiles</taxon>
        <taxon>Oomycota</taxon>
        <taxon>Saprolegniomycetes</taxon>
        <taxon>Saprolegniales</taxon>
        <taxon>Verrucalvaceae</taxon>
        <taxon>Aphanomyces</taxon>
    </lineage>
</organism>
<evidence type="ECO:0000256" key="10">
    <source>
        <dbReference type="ARBA" id="ARBA00022989"/>
    </source>
</evidence>
<feature type="domain" description="Fringe-like glycosyltransferase" evidence="12">
    <location>
        <begin position="142"/>
        <end position="309"/>
    </location>
</feature>
<gene>
    <name evidence="13" type="ORF">DYB36_006665</name>
</gene>
<evidence type="ECO:0000256" key="8">
    <source>
        <dbReference type="ARBA" id="ARBA00022741"/>
    </source>
</evidence>
<proteinExistence type="inferred from homology"/>